<keyword evidence="2" id="KW-0805">Transcription regulation</keyword>
<dbReference type="InterPro" id="IPR039425">
    <property type="entry name" value="RNA_pol_sigma-70-like"/>
</dbReference>
<keyword evidence="8" id="KW-1185">Reference proteome</keyword>
<dbReference type="Pfam" id="PF04542">
    <property type="entry name" value="Sigma70_r2"/>
    <property type="match status" value="1"/>
</dbReference>
<evidence type="ECO:0000259" key="5">
    <source>
        <dbReference type="Pfam" id="PF04542"/>
    </source>
</evidence>
<evidence type="ECO:0000313" key="7">
    <source>
        <dbReference type="EMBL" id="KIO42694.1"/>
    </source>
</evidence>
<dbReference type="GO" id="GO:0016987">
    <property type="term" value="F:sigma factor activity"/>
    <property type="evidence" value="ECO:0007669"/>
    <property type="project" value="UniProtKB-KW"/>
</dbReference>
<dbReference type="Gene3D" id="1.10.1740.10">
    <property type="match status" value="1"/>
</dbReference>
<organism evidence="7 8">
    <name type="scientific">Sanguibacteroides justesenii</name>
    <dbReference type="NCBI Taxonomy" id="1547597"/>
    <lineage>
        <taxon>Bacteria</taxon>
        <taxon>Pseudomonadati</taxon>
        <taxon>Bacteroidota</taxon>
        <taxon>Bacteroidia</taxon>
        <taxon>Bacteroidales</taxon>
        <taxon>Porphyromonadaceae</taxon>
        <taxon>Sanguibacteroides</taxon>
    </lineage>
</organism>
<evidence type="ECO:0008006" key="9">
    <source>
        <dbReference type="Google" id="ProtNLM"/>
    </source>
</evidence>
<dbReference type="InterPro" id="IPR013324">
    <property type="entry name" value="RNA_pol_sigma_r3/r4-like"/>
</dbReference>
<dbReference type="InterPro" id="IPR014284">
    <property type="entry name" value="RNA_pol_sigma-70_dom"/>
</dbReference>
<dbReference type="InterPro" id="IPR036388">
    <property type="entry name" value="WH-like_DNA-bd_sf"/>
</dbReference>
<reference evidence="7 8" key="1">
    <citation type="submission" date="2014-07" db="EMBL/GenBank/DDBJ databases">
        <title>Porphyromonadaceae bacterium OUH 308042 = ATCC BAA-2681 = DSM 28342 draft genome.</title>
        <authorList>
            <person name="Sydenham T.V."/>
            <person name="Hasman H."/>
            <person name="Justensen U.S."/>
        </authorList>
    </citation>
    <scope>NUCLEOTIDE SEQUENCE [LARGE SCALE GENOMIC DNA]</scope>
    <source>
        <strain evidence="7 8">OUH 308042</strain>
    </source>
</reference>
<name>A0A0C3RD94_9PORP</name>
<evidence type="ECO:0000256" key="4">
    <source>
        <dbReference type="ARBA" id="ARBA00023163"/>
    </source>
</evidence>
<dbReference type="RefSeq" id="WP_041505570.1">
    <property type="nucleotide sequence ID" value="NZ_JPIU01000050.1"/>
</dbReference>
<dbReference type="InterPro" id="IPR013249">
    <property type="entry name" value="RNA_pol_sigma70_r4_t2"/>
</dbReference>
<dbReference type="AlphaFoldDB" id="A0A0C3RD94"/>
<dbReference type="InterPro" id="IPR007627">
    <property type="entry name" value="RNA_pol_sigma70_r2"/>
</dbReference>
<feature type="domain" description="RNA polymerase sigma factor 70 region 4 type 2" evidence="6">
    <location>
        <begin position="117"/>
        <end position="169"/>
    </location>
</feature>
<dbReference type="Proteomes" id="UP000031980">
    <property type="component" value="Unassembled WGS sequence"/>
</dbReference>
<evidence type="ECO:0000256" key="3">
    <source>
        <dbReference type="ARBA" id="ARBA00023082"/>
    </source>
</evidence>
<dbReference type="Gene3D" id="1.10.10.10">
    <property type="entry name" value="Winged helix-like DNA-binding domain superfamily/Winged helix DNA-binding domain"/>
    <property type="match status" value="1"/>
</dbReference>
<comment type="similarity">
    <text evidence="1">Belongs to the sigma-70 factor family. ECF subfamily.</text>
</comment>
<comment type="caution">
    <text evidence="7">The sequence shown here is derived from an EMBL/GenBank/DDBJ whole genome shotgun (WGS) entry which is preliminary data.</text>
</comment>
<keyword evidence="3" id="KW-0731">Sigma factor</keyword>
<dbReference type="SUPFAM" id="SSF88946">
    <property type="entry name" value="Sigma2 domain of RNA polymerase sigma factors"/>
    <property type="match status" value="1"/>
</dbReference>
<feature type="domain" description="RNA polymerase sigma-70 region 2" evidence="5">
    <location>
        <begin position="25"/>
        <end position="84"/>
    </location>
</feature>
<evidence type="ECO:0000259" key="6">
    <source>
        <dbReference type="Pfam" id="PF08281"/>
    </source>
</evidence>
<dbReference type="NCBIfam" id="TIGR02937">
    <property type="entry name" value="sigma70-ECF"/>
    <property type="match status" value="1"/>
</dbReference>
<dbReference type="InterPro" id="IPR013325">
    <property type="entry name" value="RNA_pol_sigma_r2"/>
</dbReference>
<dbReference type="Pfam" id="PF08281">
    <property type="entry name" value="Sigma70_r4_2"/>
    <property type="match status" value="1"/>
</dbReference>
<keyword evidence="4" id="KW-0804">Transcription</keyword>
<dbReference type="PANTHER" id="PTHR43133:SF46">
    <property type="entry name" value="RNA POLYMERASE SIGMA-70 FACTOR ECF SUBFAMILY"/>
    <property type="match status" value="1"/>
</dbReference>
<dbReference type="SUPFAM" id="SSF88659">
    <property type="entry name" value="Sigma3 and sigma4 domains of RNA polymerase sigma factors"/>
    <property type="match status" value="1"/>
</dbReference>
<evidence type="ECO:0000256" key="1">
    <source>
        <dbReference type="ARBA" id="ARBA00010641"/>
    </source>
</evidence>
<accession>A0A0C3RD94</accession>
<dbReference type="EMBL" id="JPIU01000050">
    <property type="protein sequence ID" value="KIO42694.1"/>
    <property type="molecule type" value="Genomic_DNA"/>
</dbReference>
<dbReference type="GO" id="GO:0003677">
    <property type="term" value="F:DNA binding"/>
    <property type="evidence" value="ECO:0007669"/>
    <property type="project" value="InterPro"/>
</dbReference>
<protein>
    <recommendedName>
        <fullName evidence="9">RNA polymerase sigma-70 factor</fullName>
    </recommendedName>
</protein>
<gene>
    <name evidence="7" type="ORF">BA92_14145</name>
</gene>
<evidence type="ECO:0000256" key="2">
    <source>
        <dbReference type="ARBA" id="ARBA00023015"/>
    </source>
</evidence>
<dbReference type="PANTHER" id="PTHR43133">
    <property type="entry name" value="RNA POLYMERASE ECF-TYPE SIGMA FACTO"/>
    <property type="match status" value="1"/>
</dbReference>
<sequence>MIRNDQRESNTKPVEKDQILVLEELFKRYFSHLVLYSRNLIKNSEPAEDIVQDVFLRLFESGRLGQASPSFLFTCVKNASLNYLHSSLNKYIPISSEQDQIPDKEIQEEIEHMKQLEQLDEAIEALPDKCKDIFTRVYLQQQRYEDVAVQLNISYHTVKAHMSTAFKHLRKQLLLLLIFFRNVKS</sequence>
<evidence type="ECO:0000313" key="8">
    <source>
        <dbReference type="Proteomes" id="UP000031980"/>
    </source>
</evidence>
<dbReference type="GO" id="GO:0006352">
    <property type="term" value="P:DNA-templated transcription initiation"/>
    <property type="evidence" value="ECO:0007669"/>
    <property type="project" value="InterPro"/>
</dbReference>
<proteinExistence type="inferred from homology"/>